<dbReference type="NCBIfam" id="NF003996">
    <property type="entry name" value="PRK05472.2-5"/>
    <property type="match status" value="1"/>
</dbReference>
<dbReference type="GO" id="GO:0003677">
    <property type="term" value="F:DNA binding"/>
    <property type="evidence" value="ECO:0007669"/>
    <property type="project" value="UniProtKB-UniRule"/>
</dbReference>
<accession>A0A3B6VV93</accession>
<reference evidence="9" key="1">
    <citation type="journal article" date="2016" name="Genome Announc.">
        <title>Complete Genome Sequence of Brachyspira hyodysenteriae Type Strain B78 (ATCC 27164).</title>
        <authorList>
            <person name="Mirajkar N.S."/>
            <person name="Johnson T.J."/>
            <person name="Gebhart C.J."/>
        </authorList>
    </citation>
    <scope>NUCLEOTIDE SEQUENCE [LARGE SCALE GENOMIC DNA]</scope>
    <source>
        <strain evidence="9">B78</strain>
    </source>
</reference>
<dbReference type="SUPFAM" id="SSF46785">
    <property type="entry name" value="Winged helix' DNA-binding domain"/>
    <property type="match status" value="1"/>
</dbReference>
<dbReference type="HAMAP" id="MF_01131">
    <property type="entry name" value="Rex"/>
    <property type="match status" value="1"/>
</dbReference>
<comment type="function">
    <text evidence="6">Modulates transcription in response to changes in cellular NADH/NAD(+) redox state.</text>
</comment>
<dbReference type="PANTHER" id="PTHR35786:SF1">
    <property type="entry name" value="REDOX-SENSING TRANSCRIPTIONAL REPRESSOR REX 1"/>
    <property type="match status" value="1"/>
</dbReference>
<evidence type="ECO:0000259" key="7">
    <source>
        <dbReference type="SMART" id="SM00881"/>
    </source>
</evidence>
<evidence type="ECO:0000256" key="2">
    <source>
        <dbReference type="ARBA" id="ARBA00022491"/>
    </source>
</evidence>
<keyword evidence="6" id="KW-0520">NAD</keyword>
<feature type="binding site" evidence="6">
    <location>
        <begin position="86"/>
        <end position="91"/>
    </location>
    <ligand>
        <name>NAD(+)</name>
        <dbReference type="ChEBI" id="CHEBI:57540"/>
    </ligand>
</feature>
<feature type="domain" description="CoA-binding" evidence="7">
    <location>
        <begin position="75"/>
        <end position="175"/>
    </location>
</feature>
<dbReference type="GO" id="GO:0045892">
    <property type="term" value="P:negative regulation of DNA-templated transcription"/>
    <property type="evidence" value="ECO:0007669"/>
    <property type="project" value="InterPro"/>
</dbReference>
<dbReference type="EMBL" id="CP015910">
    <property type="protein sequence ID" value="ANN63559.1"/>
    <property type="molecule type" value="Genomic_DNA"/>
</dbReference>
<keyword evidence="3 6" id="KW-0805">Transcription regulation</keyword>
<dbReference type="KEGG" id="bhd:BHYOB78_06665"/>
<dbReference type="AlphaFoldDB" id="A0A3B6VV93"/>
<dbReference type="InterPro" id="IPR036388">
    <property type="entry name" value="WH-like_DNA-bd_sf"/>
</dbReference>
<dbReference type="Pfam" id="PF06971">
    <property type="entry name" value="Put_DNA-bind_N"/>
    <property type="match status" value="1"/>
</dbReference>
<feature type="DNA-binding region" description="H-T-H motif" evidence="6">
    <location>
        <begin position="12"/>
        <end position="51"/>
    </location>
</feature>
<dbReference type="GO" id="GO:0051775">
    <property type="term" value="P:response to redox state"/>
    <property type="evidence" value="ECO:0007669"/>
    <property type="project" value="InterPro"/>
</dbReference>
<dbReference type="RefSeq" id="WP_020064770.1">
    <property type="nucleotide sequence ID" value="NZ_CP015910.2"/>
</dbReference>
<dbReference type="InterPro" id="IPR036390">
    <property type="entry name" value="WH_DNA-bd_sf"/>
</dbReference>
<dbReference type="InterPro" id="IPR036291">
    <property type="entry name" value="NAD(P)-bd_dom_sf"/>
</dbReference>
<evidence type="ECO:0000256" key="5">
    <source>
        <dbReference type="ARBA" id="ARBA00023163"/>
    </source>
</evidence>
<dbReference type="Gene3D" id="1.10.10.10">
    <property type="entry name" value="Winged helix-like DNA-binding domain superfamily/Winged helix DNA-binding domain"/>
    <property type="match status" value="1"/>
</dbReference>
<evidence type="ECO:0000313" key="8">
    <source>
        <dbReference type="EMBL" id="ANN63559.1"/>
    </source>
</evidence>
<dbReference type="SUPFAM" id="SSF51735">
    <property type="entry name" value="NAD(P)-binding Rossmann-fold domains"/>
    <property type="match status" value="1"/>
</dbReference>
<evidence type="ECO:0000256" key="3">
    <source>
        <dbReference type="ARBA" id="ARBA00023015"/>
    </source>
</evidence>
<dbReference type="InterPro" id="IPR003781">
    <property type="entry name" value="CoA-bd"/>
</dbReference>
<reference evidence="9" key="2">
    <citation type="journal article" date="2017" name="Genome Announc.">
        <title>Correction for Mirajkar et al., Complete Genome Sequence of Brachyspira hyodysenteriae Type Strain B78 (ATCC 27164).</title>
        <authorList>
            <person name="Mirajkar N.S."/>
            <person name="Johnson T.J."/>
            <person name="Gebhart C.J."/>
        </authorList>
    </citation>
    <scope>NUCLEOTIDE SEQUENCE [LARGE SCALE GENOMIC DNA]</scope>
    <source>
        <strain evidence="9">B78</strain>
    </source>
</reference>
<keyword evidence="2 6" id="KW-0678">Repressor</keyword>
<organism evidence="8 9">
    <name type="scientific">Brachyspira hyodysenteriae ATCC 27164</name>
    <dbReference type="NCBI Taxonomy" id="1266923"/>
    <lineage>
        <taxon>Bacteria</taxon>
        <taxon>Pseudomonadati</taxon>
        <taxon>Spirochaetota</taxon>
        <taxon>Spirochaetia</taxon>
        <taxon>Brachyspirales</taxon>
        <taxon>Brachyspiraceae</taxon>
        <taxon>Brachyspira</taxon>
    </lineage>
</organism>
<dbReference type="SMART" id="SM00881">
    <property type="entry name" value="CoA_binding"/>
    <property type="match status" value="1"/>
</dbReference>
<dbReference type="InterPro" id="IPR022876">
    <property type="entry name" value="Tscrpt_rep_Rex"/>
</dbReference>
<comment type="subunit">
    <text evidence="6">Homodimer.</text>
</comment>
<comment type="similarity">
    <text evidence="6">Belongs to the transcriptional regulatory Rex family.</text>
</comment>
<dbReference type="GO" id="GO:0003700">
    <property type="term" value="F:DNA-binding transcription factor activity"/>
    <property type="evidence" value="ECO:0007669"/>
    <property type="project" value="UniProtKB-UniRule"/>
</dbReference>
<dbReference type="NCBIfam" id="NF003994">
    <property type="entry name" value="PRK05472.2-3"/>
    <property type="match status" value="1"/>
</dbReference>
<dbReference type="Proteomes" id="UP000092328">
    <property type="component" value="Chromosome"/>
</dbReference>
<proteinExistence type="inferred from homology"/>
<keyword evidence="9" id="KW-1185">Reference proteome</keyword>
<evidence type="ECO:0000256" key="4">
    <source>
        <dbReference type="ARBA" id="ARBA00023125"/>
    </source>
</evidence>
<evidence type="ECO:0000256" key="6">
    <source>
        <dbReference type="HAMAP-Rule" id="MF_01131"/>
    </source>
</evidence>
<dbReference type="Gene3D" id="3.40.50.720">
    <property type="entry name" value="NAD(P)-binding Rossmann-like Domain"/>
    <property type="match status" value="1"/>
</dbReference>
<keyword evidence="1 6" id="KW-0963">Cytoplasm</keyword>
<keyword evidence="5 6" id="KW-0804">Transcription</keyword>
<name>A0A3B6VV93_BRAHO</name>
<dbReference type="PANTHER" id="PTHR35786">
    <property type="entry name" value="REDOX-SENSING TRANSCRIPTIONAL REPRESSOR REX"/>
    <property type="match status" value="1"/>
</dbReference>
<comment type="subcellular location">
    <subcellularLocation>
        <location evidence="6">Cytoplasm</location>
    </subcellularLocation>
</comment>
<dbReference type="NCBIfam" id="NF003995">
    <property type="entry name" value="PRK05472.2-4"/>
    <property type="match status" value="1"/>
</dbReference>
<sequence length="223" mass="25074">MISRTQIMRLLKYKNALRRMKSFGFIKAYSNNLGDAIGITSVQVRKDFSLFNISGNKKGGYNIDDLLEQIDSILGKQISHNIILVGYGKIGKALINYRGFESESIKIVAAFDHNPEKIDRNASTPILPIEELKDFIINNKIEIAILTVPDLEAQRMFDVICNAGIKGVLNFAPIKLLERPDCIINDVNIADEIESLFYFINDVKDTSSSSSKKNKEKSDKNNI</sequence>
<evidence type="ECO:0000256" key="1">
    <source>
        <dbReference type="ARBA" id="ARBA00022490"/>
    </source>
</evidence>
<dbReference type="Pfam" id="PF02629">
    <property type="entry name" value="CoA_binding"/>
    <property type="match status" value="1"/>
</dbReference>
<protein>
    <recommendedName>
        <fullName evidence="6">Redox-sensing transcriptional repressor Rex</fullName>
    </recommendedName>
</protein>
<dbReference type="GO" id="GO:0005737">
    <property type="term" value="C:cytoplasm"/>
    <property type="evidence" value="ECO:0007669"/>
    <property type="project" value="UniProtKB-SubCell"/>
</dbReference>
<gene>
    <name evidence="6" type="primary">rex</name>
    <name evidence="8" type="ORF">BHYOB78_06665</name>
</gene>
<evidence type="ECO:0000313" key="9">
    <source>
        <dbReference type="Proteomes" id="UP000092328"/>
    </source>
</evidence>
<dbReference type="InterPro" id="IPR009718">
    <property type="entry name" value="Rex_DNA-bd_C_dom"/>
</dbReference>
<dbReference type="OrthoDB" id="9784760at2"/>
<keyword evidence="4 6" id="KW-0238">DNA-binding</keyword>